<reference evidence="4" key="2">
    <citation type="submission" date="2022-09" db="EMBL/GenBank/DDBJ databases">
        <authorList>
            <person name="Sun Q."/>
            <person name="Ohkuma M."/>
        </authorList>
    </citation>
    <scope>NUCLEOTIDE SEQUENCE</scope>
    <source>
        <strain evidence="4">JCM 13583</strain>
    </source>
</reference>
<dbReference type="AlphaFoldDB" id="A0AA37BRQ0"/>
<keyword evidence="2" id="KW-0479">Metal-binding</keyword>
<feature type="domain" description="Spt4/RpoE2 zinc finger" evidence="3">
    <location>
        <begin position="6"/>
        <end position="64"/>
    </location>
</feature>
<feature type="binding site" evidence="2">
    <location>
        <position position="12"/>
    </location>
    <ligand>
        <name>Zn(2+)</name>
        <dbReference type="ChEBI" id="CHEBI:29105"/>
    </ligand>
</feature>
<protein>
    <recommendedName>
        <fullName evidence="2">Transcription elongation factor Spt4</fullName>
    </recommendedName>
</protein>
<evidence type="ECO:0000256" key="1">
    <source>
        <dbReference type="ARBA" id="ARBA00023163"/>
    </source>
</evidence>
<dbReference type="GO" id="GO:0008270">
    <property type="term" value="F:zinc ion binding"/>
    <property type="evidence" value="ECO:0007669"/>
    <property type="project" value="UniProtKB-UniRule"/>
</dbReference>
<feature type="binding site" evidence="2">
    <location>
        <position position="21"/>
    </location>
    <ligand>
        <name>Zn(2+)</name>
        <dbReference type="ChEBI" id="CHEBI:29105"/>
    </ligand>
</feature>
<gene>
    <name evidence="2" type="primary">spt4</name>
    <name evidence="4" type="ORF">GCM10007108_11890</name>
</gene>
<evidence type="ECO:0000313" key="5">
    <source>
        <dbReference type="Proteomes" id="UP000632195"/>
    </source>
</evidence>
<feature type="binding site" evidence="2">
    <location>
        <position position="24"/>
    </location>
    <ligand>
        <name>Zn(2+)</name>
        <dbReference type="ChEBI" id="CHEBI:29105"/>
    </ligand>
</feature>
<reference evidence="4" key="1">
    <citation type="journal article" date="2014" name="Int. J. Syst. Evol. Microbiol.">
        <title>Complete genome sequence of Corynebacterium casei LMG S-19264T (=DSM 44701T), isolated from a smear-ripened cheese.</title>
        <authorList>
            <consortium name="US DOE Joint Genome Institute (JGI-PGF)"/>
            <person name="Walter F."/>
            <person name="Albersmeier A."/>
            <person name="Kalinowski J."/>
            <person name="Ruckert C."/>
        </authorList>
    </citation>
    <scope>NUCLEOTIDE SEQUENCE</scope>
    <source>
        <strain evidence="4">JCM 13583</strain>
    </source>
</reference>
<keyword evidence="1 2" id="KW-0804">Transcription</keyword>
<dbReference type="Proteomes" id="UP000632195">
    <property type="component" value="Unassembled WGS sequence"/>
</dbReference>
<dbReference type="InterPro" id="IPR022800">
    <property type="entry name" value="Spt4/RpoE2_Znf"/>
</dbReference>
<proteinExistence type="inferred from homology"/>
<dbReference type="PANTHER" id="PTHR40704">
    <property type="entry name" value="TRANSCRIPTION ELONGATION FACTOR SPT4"/>
    <property type="match status" value="1"/>
</dbReference>
<dbReference type="InterPro" id="IPR029040">
    <property type="entry name" value="RPABC4/Spt4"/>
</dbReference>
<evidence type="ECO:0000313" key="4">
    <source>
        <dbReference type="EMBL" id="GGM75576.1"/>
    </source>
</evidence>
<comment type="subunit">
    <text evidence="2">Heterodimer composed of Spt4 and Spt5.</text>
</comment>
<dbReference type="GO" id="GO:0006355">
    <property type="term" value="P:regulation of DNA-templated transcription"/>
    <property type="evidence" value="ECO:0007669"/>
    <property type="project" value="UniProtKB-UniRule"/>
</dbReference>
<dbReference type="PANTHER" id="PTHR40704:SF1">
    <property type="entry name" value="TRANSCRIPTION ELONGATION FACTOR SPT4"/>
    <property type="match status" value="1"/>
</dbReference>
<dbReference type="SMART" id="SM01389">
    <property type="entry name" value="Spt4"/>
    <property type="match status" value="1"/>
</dbReference>
<dbReference type="InterPro" id="IPR038589">
    <property type="entry name" value="Spt4_dom_sf"/>
</dbReference>
<dbReference type="SUPFAM" id="SSF63393">
    <property type="entry name" value="RNA polymerase subunits"/>
    <property type="match status" value="1"/>
</dbReference>
<dbReference type="NCBIfam" id="NF041664">
    <property type="entry name" value="RNAP_arch_Epp"/>
    <property type="match status" value="1"/>
</dbReference>
<organism evidence="4 5">
    <name type="scientific">Thermogymnomonas acidicola</name>
    <dbReference type="NCBI Taxonomy" id="399579"/>
    <lineage>
        <taxon>Archaea</taxon>
        <taxon>Methanobacteriati</taxon>
        <taxon>Thermoplasmatota</taxon>
        <taxon>Thermoplasmata</taxon>
        <taxon>Thermoplasmatales</taxon>
        <taxon>Thermogymnomonas</taxon>
    </lineage>
</organism>
<dbReference type="HAMAP" id="MF_00949">
    <property type="entry name" value="Spt4_arch"/>
    <property type="match status" value="1"/>
</dbReference>
<dbReference type="InterPro" id="IPR007178">
    <property type="entry name" value="Spt4_arch"/>
</dbReference>
<keyword evidence="5" id="KW-1185">Reference proteome</keyword>
<feature type="binding site" evidence="2">
    <location>
        <position position="9"/>
    </location>
    <ligand>
        <name>Zn(2+)</name>
        <dbReference type="ChEBI" id="CHEBI:29105"/>
    </ligand>
</feature>
<name>A0AA37BRQ0_9ARCH</name>
<keyword evidence="2" id="KW-0805">Transcription regulation</keyword>
<evidence type="ECO:0000256" key="2">
    <source>
        <dbReference type="HAMAP-Rule" id="MF_00949"/>
    </source>
</evidence>
<comment type="function">
    <text evidence="2">Stimulates transcription elongation.</text>
</comment>
<dbReference type="RefSeq" id="WP_075056958.1">
    <property type="nucleotide sequence ID" value="NZ_BMNY01000002.1"/>
</dbReference>
<comment type="caution">
    <text evidence="4">The sequence shown here is derived from an EMBL/GenBank/DDBJ whole genome shotgun (WGS) entry which is preliminary data.</text>
</comment>
<dbReference type="EMBL" id="BMNY01000002">
    <property type="protein sequence ID" value="GGM75576.1"/>
    <property type="molecule type" value="Genomic_DNA"/>
</dbReference>
<dbReference type="Pfam" id="PF06093">
    <property type="entry name" value="Spt4"/>
    <property type="match status" value="1"/>
</dbReference>
<dbReference type="Gene3D" id="2.20.28.90">
    <property type="match status" value="1"/>
</dbReference>
<keyword evidence="2" id="KW-0862">Zinc</keyword>
<sequence>MAKAEYRACRKCKRLTTDEVCSVHPEEKTTNEWAGFVIIEDPEHSVIAEAGGYREKGRYAIKVRQ</sequence>
<comment type="similarity">
    <text evidence="2">Belongs to the archaeal Spt4 family.</text>
</comment>
<evidence type="ECO:0000259" key="3">
    <source>
        <dbReference type="SMART" id="SM01389"/>
    </source>
</evidence>
<accession>A0AA37BRQ0</accession>